<comment type="caution">
    <text evidence="1">The sequence shown here is derived from an EMBL/GenBank/DDBJ whole genome shotgun (WGS) entry which is preliminary data.</text>
</comment>
<evidence type="ECO:0000313" key="1">
    <source>
        <dbReference type="EMBL" id="NOJ48420.1"/>
    </source>
</evidence>
<organism evidence="1 2">
    <name type="scientific">Bradyrhizobium archetypum</name>
    <dbReference type="NCBI Taxonomy" id="2721160"/>
    <lineage>
        <taxon>Bacteria</taxon>
        <taxon>Pseudomonadati</taxon>
        <taxon>Pseudomonadota</taxon>
        <taxon>Alphaproteobacteria</taxon>
        <taxon>Hyphomicrobiales</taxon>
        <taxon>Nitrobacteraceae</taxon>
        <taxon>Bradyrhizobium</taxon>
    </lineage>
</organism>
<evidence type="ECO:0000313" key="2">
    <source>
        <dbReference type="Proteomes" id="UP000528734"/>
    </source>
</evidence>
<proteinExistence type="predicted"/>
<keyword evidence="2" id="KW-1185">Reference proteome</keyword>
<accession>A0A7Y4M3V1</accession>
<name>A0A7Y4M3V1_9BRAD</name>
<dbReference type="RefSeq" id="WP_171711267.1">
    <property type="nucleotide sequence ID" value="NZ_JAAVLW010000005.1"/>
</dbReference>
<dbReference type="Proteomes" id="UP000528734">
    <property type="component" value="Unassembled WGS sequence"/>
</dbReference>
<dbReference type="EMBL" id="JAAVLW010000005">
    <property type="protein sequence ID" value="NOJ48420.1"/>
    <property type="molecule type" value="Genomic_DNA"/>
</dbReference>
<protein>
    <submittedName>
        <fullName evidence="1">Uncharacterized protein</fullName>
    </submittedName>
</protein>
<gene>
    <name evidence="1" type="ORF">HCN50_19555</name>
</gene>
<reference evidence="1 2" key="1">
    <citation type="submission" date="2020-03" db="EMBL/GenBank/DDBJ databases">
        <title>Bradyrhizobium diversity isolated from nodules of Muelleranthus trifoliolatus.</title>
        <authorList>
            <person name="Klepa M."/>
            <person name="Helene L."/>
            <person name="Hungria M."/>
        </authorList>
    </citation>
    <scope>NUCLEOTIDE SEQUENCE [LARGE SCALE GENOMIC DNA]</scope>
    <source>
        <strain evidence="1 2">WSM 1744</strain>
    </source>
</reference>
<dbReference type="AlphaFoldDB" id="A0A7Y4M3V1"/>
<sequence>MAITDLDELVLSCRTEQARTYIQEAVGSYRAGAYRACIVATWIAVIFDLVEKVRDLALGGDAEARSMIEKYERWHKQIEDGNPDAIRHSLDFERTLIDVTQAKFEFFEPQQLLELRRLREDRNRCAHPSYQRLDTPYQPSAELARLHLRNAVALVLSQPPVQGKAAINALISTVGSDFFPREKAEAQTALLKAGLERPKEALVTAFADKLMYGLFDRASGLFGRRQTLIALGALHDLHPSSTEPRLRRAVNRIARETNDKRVEFVFAVLSHLPITANLLDADIKNKLGEFLRSAEVERVQTPITIALEFEGLRTAAEARLNSLSAKELIPVVQRSKSRAVVERAVALYCDVHQWVEANTVYESCVEPLVPHLTANDFKAIIVASVSGADLRGANSFHRLLTRIYNECLMPRAELLSFLVDTGLELEAAGLQHSLDDDIPF</sequence>